<proteinExistence type="predicted"/>
<evidence type="ECO:0000256" key="1">
    <source>
        <dbReference type="SAM" id="MobiDB-lite"/>
    </source>
</evidence>
<feature type="region of interest" description="Disordered" evidence="1">
    <location>
        <begin position="1"/>
        <end position="23"/>
    </location>
</feature>
<comment type="caution">
    <text evidence="2">The sequence shown here is derived from an EMBL/GenBank/DDBJ whole genome shotgun (WGS) entry which is preliminary data.</text>
</comment>
<organism evidence="2 3">
    <name type="scientific">Pleurodeles waltl</name>
    <name type="common">Iberian ribbed newt</name>
    <dbReference type="NCBI Taxonomy" id="8319"/>
    <lineage>
        <taxon>Eukaryota</taxon>
        <taxon>Metazoa</taxon>
        <taxon>Chordata</taxon>
        <taxon>Craniata</taxon>
        <taxon>Vertebrata</taxon>
        <taxon>Euteleostomi</taxon>
        <taxon>Amphibia</taxon>
        <taxon>Batrachia</taxon>
        <taxon>Caudata</taxon>
        <taxon>Salamandroidea</taxon>
        <taxon>Salamandridae</taxon>
        <taxon>Pleurodelinae</taxon>
        <taxon>Pleurodeles</taxon>
    </lineage>
</organism>
<protein>
    <submittedName>
        <fullName evidence="2">Uncharacterized protein</fullName>
    </submittedName>
</protein>
<evidence type="ECO:0000313" key="2">
    <source>
        <dbReference type="EMBL" id="KAJ1181756.1"/>
    </source>
</evidence>
<accession>A0AAV7TZA2</accession>
<gene>
    <name evidence="2" type="ORF">NDU88_006956</name>
</gene>
<dbReference type="EMBL" id="JANPWB010000006">
    <property type="protein sequence ID" value="KAJ1181756.1"/>
    <property type="molecule type" value="Genomic_DNA"/>
</dbReference>
<name>A0AAV7TZA2_PLEWA</name>
<sequence length="119" mass="12613">MGLFGSASARGGPTRRSSSVSQASFLAPRCRAAGCTDTPPQSYSAARPLGNPLGSAVPATVAPHRACAHHAVAMLRPYWPQLVPVRGSRLRLRHRLLVPKSSRGPKPLQSALQQCIQVP</sequence>
<dbReference type="Proteomes" id="UP001066276">
    <property type="component" value="Chromosome 3_2"/>
</dbReference>
<evidence type="ECO:0000313" key="3">
    <source>
        <dbReference type="Proteomes" id="UP001066276"/>
    </source>
</evidence>
<dbReference type="AlphaFoldDB" id="A0AAV7TZA2"/>
<reference evidence="2" key="1">
    <citation type="journal article" date="2022" name="bioRxiv">
        <title>Sequencing and chromosome-scale assembly of the giantPleurodeles waltlgenome.</title>
        <authorList>
            <person name="Brown T."/>
            <person name="Elewa A."/>
            <person name="Iarovenko S."/>
            <person name="Subramanian E."/>
            <person name="Araus A.J."/>
            <person name="Petzold A."/>
            <person name="Susuki M."/>
            <person name="Suzuki K.-i.T."/>
            <person name="Hayashi T."/>
            <person name="Toyoda A."/>
            <person name="Oliveira C."/>
            <person name="Osipova E."/>
            <person name="Leigh N.D."/>
            <person name="Simon A."/>
            <person name="Yun M.H."/>
        </authorList>
    </citation>
    <scope>NUCLEOTIDE SEQUENCE</scope>
    <source>
        <strain evidence="2">20211129_DDA</strain>
        <tissue evidence="2">Liver</tissue>
    </source>
</reference>
<keyword evidence="3" id="KW-1185">Reference proteome</keyword>